<gene>
    <name evidence="1" type="ORF">DL764_003972</name>
</gene>
<dbReference type="EMBL" id="QJNU01000177">
    <property type="protein sequence ID" value="RYP05192.1"/>
    <property type="molecule type" value="Genomic_DNA"/>
</dbReference>
<evidence type="ECO:0000313" key="1">
    <source>
        <dbReference type="EMBL" id="RYP05192.1"/>
    </source>
</evidence>
<sequence length="146" mass="16354">MCLHKKLPMSLIEVVVIERWASPVPEYPRPAPPARLRKIEDHTGSLRGPGRWFSQDSRLRCELTLDIIQKIILELPAAGDIMSFAAVYRTARAVVLACINFNSSDNVSALRHGMRSLRGKRVYTKGLPNEYEVPSMHDPKYAPSGG</sequence>
<protein>
    <submittedName>
        <fullName evidence="1">Uncharacterized protein</fullName>
    </submittedName>
</protein>
<comment type="caution">
    <text evidence="1">The sequence shown here is derived from an EMBL/GenBank/DDBJ whole genome shotgun (WGS) entry which is preliminary data.</text>
</comment>
<reference evidence="1 2" key="1">
    <citation type="submission" date="2018-06" db="EMBL/GenBank/DDBJ databases">
        <title>Complete Genomes of Monosporascus.</title>
        <authorList>
            <person name="Robinson A.J."/>
            <person name="Natvig D.O."/>
        </authorList>
    </citation>
    <scope>NUCLEOTIDE SEQUENCE [LARGE SCALE GENOMIC DNA]</scope>
    <source>
        <strain evidence="1 2">CBS 110550</strain>
    </source>
</reference>
<name>A0A4Q4TGA9_9PEZI</name>
<keyword evidence="2" id="KW-1185">Reference proteome</keyword>
<dbReference type="OrthoDB" id="4774861at2759"/>
<organism evidence="1 2">
    <name type="scientific">Monosporascus ibericus</name>
    <dbReference type="NCBI Taxonomy" id="155417"/>
    <lineage>
        <taxon>Eukaryota</taxon>
        <taxon>Fungi</taxon>
        <taxon>Dikarya</taxon>
        <taxon>Ascomycota</taxon>
        <taxon>Pezizomycotina</taxon>
        <taxon>Sordariomycetes</taxon>
        <taxon>Xylariomycetidae</taxon>
        <taxon>Xylariales</taxon>
        <taxon>Xylariales incertae sedis</taxon>
        <taxon>Monosporascus</taxon>
    </lineage>
</organism>
<dbReference type="AlphaFoldDB" id="A0A4Q4TGA9"/>
<evidence type="ECO:0000313" key="2">
    <source>
        <dbReference type="Proteomes" id="UP000293360"/>
    </source>
</evidence>
<accession>A0A4Q4TGA9</accession>
<dbReference type="Proteomes" id="UP000293360">
    <property type="component" value="Unassembled WGS sequence"/>
</dbReference>
<proteinExistence type="predicted"/>